<keyword evidence="3" id="KW-1185">Reference proteome</keyword>
<evidence type="ECO:0000313" key="2">
    <source>
        <dbReference type="EMBL" id="SDR89006.1"/>
    </source>
</evidence>
<dbReference type="AlphaFoldDB" id="A0A1H1MQJ6"/>
<evidence type="ECO:0008006" key="4">
    <source>
        <dbReference type="Google" id="ProtNLM"/>
    </source>
</evidence>
<feature type="chain" id="PRO_5009254739" description="Outer membrane lipoprotein-sorting protein" evidence="1">
    <location>
        <begin position="27"/>
        <end position="245"/>
    </location>
</feature>
<dbReference type="Proteomes" id="UP000199679">
    <property type="component" value="Chromosome I"/>
</dbReference>
<keyword evidence="1" id="KW-0732">Signal</keyword>
<organism evidence="2 3">
    <name type="scientific">Mucilaginibacter mallensis</name>
    <dbReference type="NCBI Taxonomy" id="652787"/>
    <lineage>
        <taxon>Bacteria</taxon>
        <taxon>Pseudomonadati</taxon>
        <taxon>Bacteroidota</taxon>
        <taxon>Sphingobacteriia</taxon>
        <taxon>Sphingobacteriales</taxon>
        <taxon>Sphingobacteriaceae</taxon>
        <taxon>Mucilaginibacter</taxon>
    </lineage>
</organism>
<protein>
    <recommendedName>
        <fullName evidence="4">Outer membrane lipoprotein-sorting protein</fullName>
    </recommendedName>
</protein>
<dbReference type="OrthoDB" id="642516at2"/>
<accession>A0A1H1MQJ6</accession>
<feature type="signal peptide" evidence="1">
    <location>
        <begin position="1"/>
        <end position="26"/>
    </location>
</feature>
<sequence>MKMKRLKIISTLFILLPVLMASSSYGKTTDTVPDKAVLEKFEQVCKKMNDVKGNYTLGGVINIIDRANPADAMDHVNFLFCKQADEFYYRLGKTITLNEQGVYLYIDNQSRRVMVSPQKKVEYDAGIKQFAYMGANIQSEHYKMTSKINGDEQTISLVNERHISCKQYTITFDRQSLKVKYLYMRLTNLNDPLNKANEKIVTVSISKWDNTAAISQYLSKDKVIKNVKGGWRTVNEYRSYELIKM</sequence>
<dbReference type="RefSeq" id="WP_091367736.1">
    <property type="nucleotide sequence ID" value="NZ_LT629740.1"/>
</dbReference>
<name>A0A1H1MQJ6_MUCMA</name>
<proteinExistence type="predicted"/>
<gene>
    <name evidence="2" type="ORF">SAMN05216490_0138</name>
</gene>
<reference evidence="2 3" key="1">
    <citation type="submission" date="2016-10" db="EMBL/GenBank/DDBJ databases">
        <authorList>
            <person name="de Groot N.N."/>
        </authorList>
    </citation>
    <scope>NUCLEOTIDE SEQUENCE [LARGE SCALE GENOMIC DNA]</scope>
    <source>
        <strain evidence="2 3">MP1X4</strain>
    </source>
</reference>
<dbReference type="STRING" id="652787.SAMN05216490_0138"/>
<evidence type="ECO:0000313" key="3">
    <source>
        <dbReference type="Proteomes" id="UP000199679"/>
    </source>
</evidence>
<dbReference type="EMBL" id="LT629740">
    <property type="protein sequence ID" value="SDR89006.1"/>
    <property type="molecule type" value="Genomic_DNA"/>
</dbReference>
<evidence type="ECO:0000256" key="1">
    <source>
        <dbReference type="SAM" id="SignalP"/>
    </source>
</evidence>